<dbReference type="AlphaFoldDB" id="A0A1H7QC52"/>
<dbReference type="OrthoDB" id="799125at2"/>
<dbReference type="Gene3D" id="1.10.10.10">
    <property type="entry name" value="Winged helix-like DNA-binding domain superfamily/Winged helix DNA-binding domain"/>
    <property type="match status" value="1"/>
</dbReference>
<protein>
    <submittedName>
        <fullName evidence="1">DNA binding domain-containing protein, excisionase family</fullName>
    </submittedName>
</protein>
<evidence type="ECO:0000313" key="1">
    <source>
        <dbReference type="EMBL" id="SEL44847.1"/>
    </source>
</evidence>
<dbReference type="EMBL" id="FNZR01000005">
    <property type="protein sequence ID" value="SEL44847.1"/>
    <property type="molecule type" value="Genomic_DNA"/>
</dbReference>
<proteinExistence type="predicted"/>
<reference evidence="2" key="1">
    <citation type="submission" date="2016-10" db="EMBL/GenBank/DDBJ databases">
        <authorList>
            <person name="Varghese N."/>
            <person name="Submissions S."/>
        </authorList>
    </citation>
    <scope>NUCLEOTIDE SEQUENCE [LARGE SCALE GENOMIC DNA]</scope>
    <source>
        <strain evidence="2">Jip14</strain>
    </source>
</reference>
<dbReference type="Proteomes" id="UP000198916">
    <property type="component" value="Unassembled WGS sequence"/>
</dbReference>
<evidence type="ECO:0000313" key="2">
    <source>
        <dbReference type="Proteomes" id="UP000198916"/>
    </source>
</evidence>
<dbReference type="InterPro" id="IPR036388">
    <property type="entry name" value="WH-like_DNA-bd_sf"/>
</dbReference>
<name>A0A1H7QC52_9SPHI</name>
<organism evidence="1 2">
    <name type="scientific">Parapedobacter koreensis</name>
    <dbReference type="NCBI Taxonomy" id="332977"/>
    <lineage>
        <taxon>Bacteria</taxon>
        <taxon>Pseudomonadati</taxon>
        <taxon>Bacteroidota</taxon>
        <taxon>Sphingobacteriia</taxon>
        <taxon>Sphingobacteriales</taxon>
        <taxon>Sphingobacteriaceae</taxon>
        <taxon>Parapedobacter</taxon>
    </lineage>
</organism>
<dbReference type="RefSeq" id="WP_090606371.1">
    <property type="nucleotide sequence ID" value="NZ_FNZR01000005.1"/>
</dbReference>
<keyword evidence="2" id="KW-1185">Reference proteome</keyword>
<sequence>MEKYFTKRWNLYKGRKRLNLLKNEVSGLYVNQELIAFMQNLTGLLKSKDEKLYYLQFCKKIILQVRRFPNRNHYEAFRAEYDLSFEAIRQEQHQYNPIQWIDAELEFLRVASIGKASDQIVADEKPHRDWMTFAEMLERLGTSKMALRRRMAEGMPFIKLGNQLRFDPNAVDAWLLAQN</sequence>
<accession>A0A1H7QC52</accession>
<gene>
    <name evidence="1" type="ORF">SAMN05421740_105260</name>
</gene>
<dbReference type="SUPFAM" id="SSF46955">
    <property type="entry name" value="Putative DNA-binding domain"/>
    <property type="match status" value="1"/>
</dbReference>
<dbReference type="InterPro" id="IPR009061">
    <property type="entry name" value="DNA-bd_dom_put_sf"/>
</dbReference>